<dbReference type="VEuPathDB" id="CryptoDB:Vbra_17123"/>
<evidence type="ECO:0008006" key="5">
    <source>
        <dbReference type="Google" id="ProtNLM"/>
    </source>
</evidence>
<feature type="region of interest" description="Disordered" evidence="1">
    <location>
        <begin position="46"/>
        <end position="191"/>
    </location>
</feature>
<evidence type="ECO:0000313" key="3">
    <source>
        <dbReference type="EMBL" id="CEM23782.1"/>
    </source>
</evidence>
<feature type="signal peptide" evidence="2">
    <location>
        <begin position="1"/>
        <end position="23"/>
    </location>
</feature>
<dbReference type="InParanoid" id="A0A0G4G5W1"/>
<keyword evidence="2" id="KW-0732">Signal</keyword>
<organism evidence="3 4">
    <name type="scientific">Vitrella brassicaformis (strain CCMP3155)</name>
    <dbReference type="NCBI Taxonomy" id="1169540"/>
    <lineage>
        <taxon>Eukaryota</taxon>
        <taxon>Sar</taxon>
        <taxon>Alveolata</taxon>
        <taxon>Colpodellida</taxon>
        <taxon>Vitrellaceae</taxon>
        <taxon>Vitrella</taxon>
    </lineage>
</organism>
<evidence type="ECO:0000313" key="4">
    <source>
        <dbReference type="Proteomes" id="UP000041254"/>
    </source>
</evidence>
<dbReference type="EMBL" id="CDMY01000571">
    <property type="protein sequence ID" value="CEM23782.1"/>
    <property type="molecule type" value="Genomic_DNA"/>
</dbReference>
<reference evidence="3 4" key="1">
    <citation type="submission" date="2014-11" db="EMBL/GenBank/DDBJ databases">
        <authorList>
            <person name="Zhu J."/>
            <person name="Qi W."/>
            <person name="Song R."/>
        </authorList>
    </citation>
    <scope>NUCLEOTIDE SEQUENCE [LARGE SCALE GENOMIC DNA]</scope>
</reference>
<dbReference type="AlphaFoldDB" id="A0A0G4G5W1"/>
<name>A0A0G4G5W1_VITBC</name>
<feature type="compositionally biased region" description="Basic and acidic residues" evidence="1">
    <location>
        <begin position="143"/>
        <end position="174"/>
    </location>
</feature>
<proteinExistence type="predicted"/>
<sequence length="191" mass="20490">MMTSAVFLCSLAATMLSATPCQGTGSSDVGQLRRLRAVQEDRNEVMDQRRELQPQQPQSVLSAEEIEALTNMFGGNTDSNNAASDSISPPAQSQSYSGLNRWSSLGSDSSSSGSGALRRPDSADSSLNPNGPGRDTGDSLDPDGPRGDTGDDDNDRRNDRDNDRDDRRDNRRDEADDSFNNDGPGEDTGDE</sequence>
<evidence type="ECO:0000256" key="2">
    <source>
        <dbReference type="SAM" id="SignalP"/>
    </source>
</evidence>
<protein>
    <recommendedName>
        <fullName evidence="5">RxLR effector protein</fullName>
    </recommendedName>
</protein>
<feature type="compositionally biased region" description="Acidic residues" evidence="1">
    <location>
        <begin position="175"/>
        <end position="191"/>
    </location>
</feature>
<gene>
    <name evidence="3" type="ORF">Vbra_17123</name>
</gene>
<feature type="compositionally biased region" description="Polar residues" evidence="1">
    <location>
        <begin position="73"/>
        <end position="102"/>
    </location>
</feature>
<accession>A0A0G4G5W1</accession>
<feature type="compositionally biased region" description="Low complexity" evidence="1">
    <location>
        <begin position="103"/>
        <end position="115"/>
    </location>
</feature>
<feature type="chain" id="PRO_5005189537" description="RxLR effector protein" evidence="2">
    <location>
        <begin position="24"/>
        <end position="191"/>
    </location>
</feature>
<evidence type="ECO:0000256" key="1">
    <source>
        <dbReference type="SAM" id="MobiDB-lite"/>
    </source>
</evidence>
<dbReference type="Proteomes" id="UP000041254">
    <property type="component" value="Unassembled WGS sequence"/>
</dbReference>
<keyword evidence="4" id="KW-1185">Reference proteome</keyword>